<evidence type="ECO:0000256" key="3">
    <source>
        <dbReference type="ARBA" id="ARBA00022723"/>
    </source>
</evidence>
<reference evidence="10 11" key="1">
    <citation type="submission" date="2017-09" db="EMBL/GenBank/DDBJ databases">
        <title>Bacterial strain isolated from the female urinary microbiota.</title>
        <authorList>
            <person name="Thomas-White K."/>
            <person name="Kumar N."/>
            <person name="Forster S."/>
            <person name="Putonti C."/>
            <person name="Lawley T."/>
            <person name="Wolfe A.J."/>
        </authorList>
    </citation>
    <scope>NUCLEOTIDE SEQUENCE [LARGE SCALE GENOMIC DNA]</scope>
    <source>
        <strain evidence="10 11">UMB0908</strain>
    </source>
</reference>
<keyword evidence="6 8" id="KW-0472">Membrane</keyword>
<dbReference type="GO" id="GO:0016887">
    <property type="term" value="F:ATP hydrolysis activity"/>
    <property type="evidence" value="ECO:0007669"/>
    <property type="project" value="InterPro"/>
</dbReference>
<feature type="transmembrane region" description="Helical" evidence="8">
    <location>
        <begin position="208"/>
        <end position="225"/>
    </location>
</feature>
<dbReference type="Proteomes" id="UP000235363">
    <property type="component" value="Unassembled WGS sequence"/>
</dbReference>
<dbReference type="InterPro" id="IPR023299">
    <property type="entry name" value="ATPase_P-typ_cyto_dom_N"/>
</dbReference>
<dbReference type="InterPro" id="IPR001757">
    <property type="entry name" value="P_typ_ATPase"/>
</dbReference>
<evidence type="ECO:0000256" key="4">
    <source>
        <dbReference type="ARBA" id="ARBA00022967"/>
    </source>
</evidence>
<dbReference type="GO" id="GO:0055070">
    <property type="term" value="P:copper ion homeostasis"/>
    <property type="evidence" value="ECO:0007669"/>
    <property type="project" value="TreeGrafter"/>
</dbReference>
<dbReference type="InterPro" id="IPR059000">
    <property type="entry name" value="ATPase_P-type_domA"/>
</dbReference>
<dbReference type="RefSeq" id="WP_102212124.1">
    <property type="nucleotide sequence ID" value="NZ_PNHF01000004.1"/>
</dbReference>
<feature type="compositionally biased region" description="Basic and acidic residues" evidence="7">
    <location>
        <begin position="27"/>
        <end position="40"/>
    </location>
</feature>
<evidence type="ECO:0000313" key="10">
    <source>
        <dbReference type="EMBL" id="PMC62986.1"/>
    </source>
</evidence>
<feature type="transmembrane region" description="Helical" evidence="8">
    <location>
        <begin position="826"/>
        <end position="843"/>
    </location>
</feature>
<sequence length="893" mass="95857">MSPSTNSRVPAAPKDPEPAESRGSTPEQDRARDLRETDERVTRAIDEAKLAAAKLVRPRGRADGDESLHQRLARRTGTGLTSFGLVLEGLESALEADEAERILAGFPGVRATVVYQPGRAWVTAPDDIAPDVLIAALAEHGIGAYLTRNSLRRRATRLDASPRRRPAVPAAAQQMAEARVRRREAAQRREGSNEALFTARALVTKTRFVVSLLLSIPVLVLSLHVPWQFDWWQWVCAGLTTIVALWGGWPFHRAMLASMRRRMSALDGASAAAILLAWAWSLGAIVLGDAGKIGFTTTPTWFAFHYDRSSPAELFLDVACGVTVLLLGGRLATRYNRVRTGAAMNVLRIPADRHVTVVRKAGKASKPEKRRVPIAELNIGEDVLVPPGQIIPVDGVVVGGASRVDSRVVGGGPVPKEAKVNSRVWAGSLNLDQRLKVRVARTGSKTRAAAIQRWVQAAIREEDAAHQVAVRSASVLVPWSMLLALVAFGIWWLVSGGAGGAFAVALAILIGIAPVALAMSTSTALRIGILSAAERGILIRDAEAFRSLACADSVMFNRVGTLTAGEMHVLQVAAVEGENPELVLRVAGALMMESDHPVSAAIVRACRVSRDTDPGGDVPHWIDVHHVEIDDDGAFIGQAELPVVTSDGDVEKRFVEASLWRPRDMSALDERMAVVAMGGGTPLVISWRGKVRGVITVGEDIKPDAVEAIDELEEMGVDTIMITRDPYPVARRFADRLGISRVYAGIVPGRKAAAVRGVHSGGETVVMVGGSDVAECLRVADVGVMMDADAGVDDLEIEESDVVSLRSRVSSIPEAISLARDVTRTMGGNIAFAWGYNIAVLVLSVAGVLHPLIAALLMVASGLWIEWRSRRLNRIMGRGGIRPALSRRFSRGG</sequence>
<dbReference type="InterPro" id="IPR023298">
    <property type="entry name" value="ATPase_P-typ_TM_dom_sf"/>
</dbReference>
<dbReference type="PANTHER" id="PTHR43520">
    <property type="entry name" value="ATP7, ISOFORM B"/>
    <property type="match status" value="1"/>
</dbReference>
<feature type="transmembrane region" description="Helical" evidence="8">
    <location>
        <begin position="475"/>
        <end position="494"/>
    </location>
</feature>
<dbReference type="Gene3D" id="3.40.50.1000">
    <property type="entry name" value="HAD superfamily/HAD-like"/>
    <property type="match status" value="1"/>
</dbReference>
<feature type="region of interest" description="Disordered" evidence="7">
    <location>
        <begin position="1"/>
        <end position="40"/>
    </location>
</feature>
<dbReference type="GO" id="GO:0005507">
    <property type="term" value="F:copper ion binding"/>
    <property type="evidence" value="ECO:0007669"/>
    <property type="project" value="TreeGrafter"/>
</dbReference>
<dbReference type="SUPFAM" id="SSF56784">
    <property type="entry name" value="HAD-like"/>
    <property type="match status" value="1"/>
</dbReference>
<dbReference type="EMBL" id="PNHF01000004">
    <property type="protein sequence ID" value="PMC62986.1"/>
    <property type="molecule type" value="Genomic_DNA"/>
</dbReference>
<proteinExistence type="predicted"/>
<evidence type="ECO:0000256" key="7">
    <source>
        <dbReference type="SAM" id="MobiDB-lite"/>
    </source>
</evidence>
<feature type="transmembrane region" description="Helical" evidence="8">
    <location>
        <begin position="272"/>
        <end position="294"/>
    </location>
</feature>
<feature type="transmembrane region" description="Helical" evidence="8">
    <location>
        <begin position="500"/>
        <end position="519"/>
    </location>
</feature>
<dbReference type="Gene3D" id="2.70.150.10">
    <property type="entry name" value="Calcium-transporting ATPase, cytoplasmic transduction domain A"/>
    <property type="match status" value="1"/>
</dbReference>
<dbReference type="SUPFAM" id="SSF81653">
    <property type="entry name" value="Calcium ATPase, transduction domain A"/>
    <property type="match status" value="1"/>
</dbReference>
<evidence type="ECO:0000256" key="1">
    <source>
        <dbReference type="ARBA" id="ARBA00004651"/>
    </source>
</evidence>
<dbReference type="GO" id="GO:0043682">
    <property type="term" value="F:P-type divalent copper transporter activity"/>
    <property type="evidence" value="ECO:0007669"/>
    <property type="project" value="TreeGrafter"/>
</dbReference>
<dbReference type="Gene3D" id="3.40.1110.10">
    <property type="entry name" value="Calcium-transporting ATPase, cytoplasmic domain N"/>
    <property type="match status" value="1"/>
</dbReference>
<evidence type="ECO:0000256" key="5">
    <source>
        <dbReference type="ARBA" id="ARBA00022989"/>
    </source>
</evidence>
<feature type="transmembrane region" description="Helical" evidence="8">
    <location>
        <begin position="314"/>
        <end position="332"/>
    </location>
</feature>
<evidence type="ECO:0000256" key="2">
    <source>
        <dbReference type="ARBA" id="ARBA00022692"/>
    </source>
</evidence>
<gene>
    <name evidence="10" type="ORF">CJ204_02850</name>
</gene>
<keyword evidence="2 8" id="KW-0812">Transmembrane</keyword>
<keyword evidence="3" id="KW-0479">Metal-binding</keyword>
<feature type="domain" description="P-type ATPase A" evidence="9">
    <location>
        <begin position="354"/>
        <end position="455"/>
    </location>
</feature>
<accession>A0A2N6T0Z3</accession>
<dbReference type="GO" id="GO:0005524">
    <property type="term" value="F:ATP binding"/>
    <property type="evidence" value="ECO:0007669"/>
    <property type="project" value="InterPro"/>
</dbReference>
<comment type="subcellular location">
    <subcellularLocation>
        <location evidence="1">Cell membrane</location>
        <topology evidence="1">Multi-pass membrane protein</topology>
    </subcellularLocation>
</comment>
<comment type="caution">
    <text evidence="10">The sequence shown here is derived from an EMBL/GenBank/DDBJ whole genome shotgun (WGS) entry which is preliminary data.</text>
</comment>
<feature type="transmembrane region" description="Helical" evidence="8">
    <location>
        <begin position="231"/>
        <end position="251"/>
    </location>
</feature>
<dbReference type="PANTHER" id="PTHR43520:SF8">
    <property type="entry name" value="P-TYPE CU(+) TRANSPORTER"/>
    <property type="match status" value="1"/>
</dbReference>
<evidence type="ECO:0000256" key="6">
    <source>
        <dbReference type="ARBA" id="ARBA00023136"/>
    </source>
</evidence>
<dbReference type="InterPro" id="IPR036412">
    <property type="entry name" value="HAD-like_sf"/>
</dbReference>
<organism evidence="10 11">
    <name type="scientific">Corynebacterium xerosis</name>
    <dbReference type="NCBI Taxonomy" id="1725"/>
    <lineage>
        <taxon>Bacteria</taxon>
        <taxon>Bacillati</taxon>
        <taxon>Actinomycetota</taxon>
        <taxon>Actinomycetes</taxon>
        <taxon>Mycobacteriales</taxon>
        <taxon>Corynebacteriaceae</taxon>
        <taxon>Corynebacterium</taxon>
    </lineage>
</organism>
<dbReference type="AlphaFoldDB" id="A0A2N6T0Z3"/>
<evidence type="ECO:0000259" key="9">
    <source>
        <dbReference type="Pfam" id="PF00122"/>
    </source>
</evidence>
<name>A0A2N6T0Z3_9CORY</name>
<dbReference type="Pfam" id="PF00122">
    <property type="entry name" value="E1-E2_ATPase"/>
    <property type="match status" value="1"/>
</dbReference>
<protein>
    <submittedName>
        <fullName evidence="10">Cation-transporting P-type ATPase</fullName>
    </submittedName>
</protein>
<keyword evidence="4" id="KW-1278">Translocase</keyword>
<dbReference type="SUPFAM" id="SSF81665">
    <property type="entry name" value="Calcium ATPase, transmembrane domain M"/>
    <property type="match status" value="1"/>
</dbReference>
<dbReference type="InterPro" id="IPR008250">
    <property type="entry name" value="ATPase_P-typ_transduc_dom_A_sf"/>
</dbReference>
<dbReference type="NCBIfam" id="TIGR01494">
    <property type="entry name" value="ATPase_P-type"/>
    <property type="match status" value="2"/>
</dbReference>
<keyword evidence="5 8" id="KW-1133">Transmembrane helix</keyword>
<dbReference type="Pfam" id="PF00702">
    <property type="entry name" value="Hydrolase"/>
    <property type="match status" value="1"/>
</dbReference>
<evidence type="ECO:0000256" key="8">
    <source>
        <dbReference type="SAM" id="Phobius"/>
    </source>
</evidence>
<evidence type="ECO:0000313" key="11">
    <source>
        <dbReference type="Proteomes" id="UP000235363"/>
    </source>
</evidence>
<dbReference type="InterPro" id="IPR023214">
    <property type="entry name" value="HAD_sf"/>
</dbReference>
<dbReference type="GO" id="GO:0005886">
    <property type="term" value="C:plasma membrane"/>
    <property type="evidence" value="ECO:0007669"/>
    <property type="project" value="UniProtKB-SubCell"/>
</dbReference>